<keyword evidence="1" id="KW-0472">Membrane</keyword>
<feature type="transmembrane region" description="Helical" evidence="1">
    <location>
        <begin position="13"/>
        <end position="34"/>
    </location>
</feature>
<keyword evidence="1" id="KW-1133">Transmembrane helix</keyword>
<accession>A0AAE0ZMK9</accession>
<dbReference type="EMBL" id="JAWDGP010003665">
    <property type="protein sequence ID" value="KAK3771937.1"/>
    <property type="molecule type" value="Genomic_DNA"/>
</dbReference>
<name>A0AAE0ZMK9_9GAST</name>
<protein>
    <submittedName>
        <fullName evidence="2">Uncharacterized protein</fullName>
    </submittedName>
</protein>
<evidence type="ECO:0000313" key="2">
    <source>
        <dbReference type="EMBL" id="KAK3771937.1"/>
    </source>
</evidence>
<evidence type="ECO:0000256" key="1">
    <source>
        <dbReference type="SAM" id="Phobius"/>
    </source>
</evidence>
<organism evidence="2 3">
    <name type="scientific">Elysia crispata</name>
    <name type="common">lettuce slug</name>
    <dbReference type="NCBI Taxonomy" id="231223"/>
    <lineage>
        <taxon>Eukaryota</taxon>
        <taxon>Metazoa</taxon>
        <taxon>Spiralia</taxon>
        <taxon>Lophotrochozoa</taxon>
        <taxon>Mollusca</taxon>
        <taxon>Gastropoda</taxon>
        <taxon>Heterobranchia</taxon>
        <taxon>Euthyneura</taxon>
        <taxon>Panpulmonata</taxon>
        <taxon>Sacoglossa</taxon>
        <taxon>Placobranchoidea</taxon>
        <taxon>Plakobranchidae</taxon>
        <taxon>Elysia</taxon>
    </lineage>
</organism>
<dbReference type="Proteomes" id="UP001283361">
    <property type="component" value="Unassembled WGS sequence"/>
</dbReference>
<comment type="caution">
    <text evidence="2">The sequence shown here is derived from an EMBL/GenBank/DDBJ whole genome shotgun (WGS) entry which is preliminary data.</text>
</comment>
<reference evidence="2" key="1">
    <citation type="journal article" date="2023" name="G3 (Bethesda)">
        <title>A reference genome for the long-term kleptoplast-retaining sea slug Elysia crispata morphotype clarki.</title>
        <authorList>
            <person name="Eastman K.E."/>
            <person name="Pendleton A.L."/>
            <person name="Shaikh M.A."/>
            <person name="Suttiyut T."/>
            <person name="Ogas R."/>
            <person name="Tomko P."/>
            <person name="Gavelis G."/>
            <person name="Widhalm J.R."/>
            <person name="Wisecaver J.H."/>
        </authorList>
    </citation>
    <scope>NUCLEOTIDE SEQUENCE</scope>
    <source>
        <strain evidence="2">ECLA1</strain>
    </source>
</reference>
<keyword evidence="1" id="KW-0812">Transmembrane</keyword>
<proteinExistence type="predicted"/>
<sequence length="73" mass="7965">MLDKFVTATVTEILVLTSGGLVTGWISFLAGWCNKNRSAMTVYRSPGSKLPWSTSPIVSAGRSPPDWFRFGVD</sequence>
<gene>
    <name evidence="2" type="ORF">RRG08_011850</name>
</gene>
<dbReference type="AlphaFoldDB" id="A0AAE0ZMK9"/>
<evidence type="ECO:0000313" key="3">
    <source>
        <dbReference type="Proteomes" id="UP001283361"/>
    </source>
</evidence>
<keyword evidence="3" id="KW-1185">Reference proteome</keyword>